<dbReference type="EMBL" id="JBHSKG010000004">
    <property type="protein sequence ID" value="MFC5138525.1"/>
    <property type="molecule type" value="Genomic_DNA"/>
</dbReference>
<protein>
    <submittedName>
        <fullName evidence="4">ATP-binding protein</fullName>
    </submittedName>
</protein>
<dbReference type="CDD" id="cd06170">
    <property type="entry name" value="LuxR_C_like"/>
    <property type="match status" value="1"/>
</dbReference>
<evidence type="ECO:0000256" key="2">
    <source>
        <dbReference type="ARBA" id="ARBA00022840"/>
    </source>
</evidence>
<reference evidence="5" key="1">
    <citation type="journal article" date="2019" name="Int. J. Syst. Evol. Microbiol.">
        <title>The Global Catalogue of Microorganisms (GCM) 10K type strain sequencing project: providing services to taxonomists for standard genome sequencing and annotation.</title>
        <authorList>
            <consortium name="The Broad Institute Genomics Platform"/>
            <consortium name="The Broad Institute Genome Sequencing Center for Infectious Disease"/>
            <person name="Wu L."/>
            <person name="Ma J."/>
        </authorList>
    </citation>
    <scope>NUCLEOTIDE SEQUENCE [LARGE SCALE GENOMIC DNA]</scope>
    <source>
        <strain evidence="5">XZYJ18</strain>
    </source>
</reference>
<evidence type="ECO:0000313" key="4">
    <source>
        <dbReference type="EMBL" id="MFC5138525.1"/>
    </source>
</evidence>
<dbReference type="Gene3D" id="1.25.40.10">
    <property type="entry name" value="Tetratricopeptide repeat domain"/>
    <property type="match status" value="1"/>
</dbReference>
<dbReference type="PRINTS" id="PR00038">
    <property type="entry name" value="HTHLUXR"/>
</dbReference>
<dbReference type="InterPro" id="IPR041664">
    <property type="entry name" value="AAA_16"/>
</dbReference>
<dbReference type="InterPro" id="IPR027417">
    <property type="entry name" value="P-loop_NTPase"/>
</dbReference>
<evidence type="ECO:0000259" key="3">
    <source>
        <dbReference type="PROSITE" id="PS50043"/>
    </source>
</evidence>
<keyword evidence="5" id="KW-1185">Reference proteome</keyword>
<sequence length="869" mass="92101">MGDLLERAAELGVLASTLPAAAAGQGSVVLLAGEAGIGKTSLIRAFVAAVPPGVRVLAGACDDLVTPRTLGAIRDAFAGHSPRLDRVLAEGTRDDVLVGVLAELVDPAEAGRPTVLVVEDVHWADDATLDVLRYVSRRIERTSAVLVVSYRDDEVGRDHPAQRLLGGLAGTPAHRVVLPRLSQAAVARLAGTTSGSLYALTGGNPFYVTEVVAAGEDAVPLTVTDAVMARVQGLPAATRGALEQLAVVPSQVELPLARALLGDLTVLAEAERRGVLHVRPDAVAFRHELARRAVEDSLPASERMRAHTAVLDALLARDDVDLPRVLHHAVEAADDERVVALAPRAAARAARDGSFGQVVECHRLLLAREQLVPAAEVAAARHQLADALWAMDEPTEALEHGLAAVRILEELDDVAGLGVALIVLGPAQWSLARTAEAKVSLARAVALLESVPETPTRTHALLWNAVLLAMAGDGDVLGAAEAAAASAERTGAPEHLGMSLTCLGRARVIGGDHDAGLALMRRGVAETRAAGAHTFTLIAHGLLVLDLFALARFDECRRHLDEAIAYAEELETWFLATSWQAVGYRLQAVHGDWDGAIAGLRGIVGVRGEPERGSLRYALPPLARLLARRGDDDAPAYLAWTRDLAARAECYDVWWASGLLEIETAWLAGRPADADEALARLGELTARPGRELDRGELARWRQRLGRPVTVPAGARDVHAAGLRGDWEAAAAAWEAEGVPYDQALELLDSGAAEPTLRALRILDGLRAKPAARLARQRLRALGVSHIPRGPYAATRANPAGLSDRQVEVLRLLAESLTNAEIAARLVISEKTADHHVSAILGKLDVRSRREAAAVARTLGLAPERRGAPR</sequence>
<dbReference type="Proteomes" id="UP001596175">
    <property type="component" value="Unassembled WGS sequence"/>
</dbReference>
<name>A0ABV9ZDZ3_9PSEU</name>
<keyword evidence="2 4" id="KW-0067">ATP-binding</keyword>
<dbReference type="PANTHER" id="PTHR16305">
    <property type="entry name" value="TESTICULAR SOLUBLE ADENYLYL CYCLASE"/>
    <property type="match status" value="1"/>
</dbReference>
<dbReference type="RefSeq" id="WP_378020732.1">
    <property type="nucleotide sequence ID" value="NZ_JBHSKG010000004.1"/>
</dbReference>
<dbReference type="SUPFAM" id="SSF48452">
    <property type="entry name" value="TPR-like"/>
    <property type="match status" value="1"/>
</dbReference>
<dbReference type="InterPro" id="IPR000792">
    <property type="entry name" value="Tscrpt_reg_LuxR_C"/>
</dbReference>
<organism evidence="4 5">
    <name type="scientific">Actinomycetospora rhizophila</name>
    <dbReference type="NCBI Taxonomy" id="1416876"/>
    <lineage>
        <taxon>Bacteria</taxon>
        <taxon>Bacillati</taxon>
        <taxon>Actinomycetota</taxon>
        <taxon>Actinomycetes</taxon>
        <taxon>Pseudonocardiales</taxon>
        <taxon>Pseudonocardiaceae</taxon>
        <taxon>Actinomycetospora</taxon>
    </lineage>
</organism>
<dbReference type="GO" id="GO:0005524">
    <property type="term" value="F:ATP binding"/>
    <property type="evidence" value="ECO:0007669"/>
    <property type="project" value="UniProtKB-KW"/>
</dbReference>
<dbReference type="InterPro" id="IPR016032">
    <property type="entry name" value="Sig_transdc_resp-reg_C-effctor"/>
</dbReference>
<dbReference type="InterPro" id="IPR011990">
    <property type="entry name" value="TPR-like_helical_dom_sf"/>
</dbReference>
<comment type="caution">
    <text evidence="4">The sequence shown here is derived from an EMBL/GenBank/DDBJ whole genome shotgun (WGS) entry which is preliminary data.</text>
</comment>
<dbReference type="InterPro" id="IPR036388">
    <property type="entry name" value="WH-like_DNA-bd_sf"/>
</dbReference>
<dbReference type="PANTHER" id="PTHR16305:SF28">
    <property type="entry name" value="GUANYLATE CYCLASE DOMAIN-CONTAINING PROTEIN"/>
    <property type="match status" value="1"/>
</dbReference>
<evidence type="ECO:0000256" key="1">
    <source>
        <dbReference type="ARBA" id="ARBA00022741"/>
    </source>
</evidence>
<dbReference type="Pfam" id="PF00196">
    <property type="entry name" value="GerE"/>
    <property type="match status" value="1"/>
</dbReference>
<dbReference type="Pfam" id="PF13191">
    <property type="entry name" value="AAA_16"/>
    <property type="match status" value="1"/>
</dbReference>
<keyword evidence="1" id="KW-0547">Nucleotide-binding</keyword>
<dbReference type="SUPFAM" id="SSF46894">
    <property type="entry name" value="C-terminal effector domain of the bipartite response regulators"/>
    <property type="match status" value="1"/>
</dbReference>
<gene>
    <name evidence="4" type="ORF">ACFPK1_09810</name>
</gene>
<dbReference type="Gene3D" id="1.10.10.10">
    <property type="entry name" value="Winged helix-like DNA-binding domain superfamily/Winged helix DNA-binding domain"/>
    <property type="match status" value="1"/>
</dbReference>
<dbReference type="SUPFAM" id="SSF52540">
    <property type="entry name" value="P-loop containing nucleoside triphosphate hydrolases"/>
    <property type="match status" value="1"/>
</dbReference>
<evidence type="ECO:0000313" key="5">
    <source>
        <dbReference type="Proteomes" id="UP001596175"/>
    </source>
</evidence>
<feature type="domain" description="HTH luxR-type" evidence="3">
    <location>
        <begin position="794"/>
        <end position="859"/>
    </location>
</feature>
<dbReference type="SMART" id="SM00421">
    <property type="entry name" value="HTH_LUXR"/>
    <property type="match status" value="1"/>
</dbReference>
<proteinExistence type="predicted"/>
<accession>A0ABV9ZDZ3</accession>
<dbReference type="PROSITE" id="PS50043">
    <property type="entry name" value="HTH_LUXR_2"/>
    <property type="match status" value="1"/>
</dbReference>